<evidence type="ECO:0000313" key="2">
    <source>
        <dbReference type="EMBL" id="MBY4797592.1"/>
    </source>
</evidence>
<keyword evidence="1" id="KW-1133">Transmembrane helix</keyword>
<gene>
    <name evidence="2" type="ORF">K6V98_04385</name>
</gene>
<keyword evidence="1" id="KW-0472">Membrane</keyword>
<comment type="caution">
    <text evidence="2">The sequence shown here is derived from an EMBL/GenBank/DDBJ whole genome shotgun (WGS) entry which is preliminary data.</text>
</comment>
<proteinExistence type="predicted"/>
<keyword evidence="1" id="KW-0812">Transmembrane</keyword>
<sequence>MPFLIIGVISGALAFGLLLLALVPVIRRKRNASMAKGSMSVAASFAVLLLGVIVVYLLAHDGLLAYLVGELMGFLVGWIVLACVLVAR</sequence>
<name>A0ABS7MJP3_9ACTN</name>
<protein>
    <submittedName>
        <fullName evidence="2">Uncharacterized protein</fullName>
    </submittedName>
</protein>
<evidence type="ECO:0000256" key="1">
    <source>
        <dbReference type="SAM" id="Phobius"/>
    </source>
</evidence>
<feature type="transmembrane region" description="Helical" evidence="1">
    <location>
        <begin position="6"/>
        <end position="26"/>
    </location>
</feature>
<feature type="transmembrane region" description="Helical" evidence="1">
    <location>
        <begin position="64"/>
        <end position="87"/>
    </location>
</feature>
<dbReference type="EMBL" id="JAIMFO010000006">
    <property type="protein sequence ID" value="MBY4797592.1"/>
    <property type="molecule type" value="Genomic_DNA"/>
</dbReference>
<feature type="transmembrane region" description="Helical" evidence="1">
    <location>
        <begin position="38"/>
        <end position="58"/>
    </location>
</feature>
<dbReference type="Proteomes" id="UP000700908">
    <property type="component" value="Unassembled WGS sequence"/>
</dbReference>
<keyword evidence="3" id="KW-1185">Reference proteome</keyword>
<reference evidence="2 3" key="1">
    <citation type="submission" date="2021-08" db="EMBL/GenBank/DDBJ databases">
        <title>Collinsella faecalis sp. nov. isolated from swine faeces.</title>
        <authorList>
            <person name="Oh B.S."/>
            <person name="Lee J.H."/>
        </authorList>
    </citation>
    <scope>NUCLEOTIDE SEQUENCE [LARGE SCALE GENOMIC DNA]</scope>
    <source>
        <strain evidence="2 3">AGMB00827</strain>
    </source>
</reference>
<evidence type="ECO:0000313" key="3">
    <source>
        <dbReference type="Proteomes" id="UP000700908"/>
    </source>
</evidence>
<accession>A0ABS7MJP3</accession>
<organism evidence="2 3">
    <name type="scientific">Collinsella ureilytica</name>
    <dbReference type="NCBI Taxonomy" id="2869515"/>
    <lineage>
        <taxon>Bacteria</taxon>
        <taxon>Bacillati</taxon>
        <taxon>Actinomycetota</taxon>
        <taxon>Coriobacteriia</taxon>
        <taxon>Coriobacteriales</taxon>
        <taxon>Coriobacteriaceae</taxon>
        <taxon>Collinsella</taxon>
    </lineage>
</organism>